<evidence type="ECO:0000256" key="8">
    <source>
        <dbReference type="ARBA" id="ARBA00022741"/>
    </source>
</evidence>
<dbReference type="SMART" id="SM00387">
    <property type="entry name" value="HATPase_c"/>
    <property type="match status" value="1"/>
</dbReference>
<keyword evidence="6" id="KW-0808">Transferase</keyword>
<dbReference type="Pfam" id="PF17152">
    <property type="entry name" value="CHASE8"/>
    <property type="match status" value="1"/>
</dbReference>
<dbReference type="InterPro" id="IPR005467">
    <property type="entry name" value="His_kinase_dom"/>
</dbReference>
<dbReference type="SUPFAM" id="SSF47226">
    <property type="entry name" value="Histidine-containing phosphotransfer domain, HPT domain"/>
    <property type="match status" value="1"/>
</dbReference>
<dbReference type="InterPro" id="IPR011006">
    <property type="entry name" value="CheY-like_superfamily"/>
</dbReference>
<evidence type="ECO:0000256" key="19">
    <source>
        <dbReference type="SAM" id="Phobius"/>
    </source>
</evidence>
<dbReference type="Pfam" id="PF00072">
    <property type="entry name" value="Response_reg"/>
    <property type="match status" value="2"/>
</dbReference>
<dbReference type="CDD" id="cd00082">
    <property type="entry name" value="HisKA"/>
    <property type="match status" value="1"/>
</dbReference>
<evidence type="ECO:0000259" key="23">
    <source>
        <dbReference type="PROSITE" id="PS50894"/>
    </source>
</evidence>
<comment type="caution">
    <text evidence="17">Lacks conserved residue(s) required for the propagation of feature annotation.</text>
</comment>
<accession>A0A1G5FLT7</accession>
<evidence type="ECO:0000256" key="18">
    <source>
        <dbReference type="SAM" id="MobiDB-lite"/>
    </source>
</evidence>
<dbReference type="PROSITE" id="PS50110">
    <property type="entry name" value="RESPONSE_REGULATORY"/>
    <property type="match status" value="2"/>
</dbReference>
<evidence type="ECO:0000256" key="16">
    <source>
        <dbReference type="PROSITE-ProRule" id="PRU00110"/>
    </source>
</evidence>
<evidence type="ECO:0000256" key="11">
    <source>
        <dbReference type="ARBA" id="ARBA00022989"/>
    </source>
</evidence>
<keyword evidence="13 19" id="KW-0472">Membrane</keyword>
<proteinExistence type="predicted"/>
<dbReference type="Gene3D" id="3.40.50.2300">
    <property type="match status" value="2"/>
</dbReference>
<keyword evidence="7 19" id="KW-0812">Transmembrane</keyword>
<dbReference type="GO" id="GO:0000155">
    <property type="term" value="F:phosphorelay sensor kinase activity"/>
    <property type="evidence" value="ECO:0007669"/>
    <property type="project" value="InterPro"/>
</dbReference>
<dbReference type="InterPro" id="IPR001789">
    <property type="entry name" value="Sig_transdc_resp-reg_receiver"/>
</dbReference>
<dbReference type="Gene3D" id="6.10.340.10">
    <property type="match status" value="1"/>
</dbReference>
<evidence type="ECO:0000259" key="22">
    <source>
        <dbReference type="PROSITE" id="PS50885"/>
    </source>
</evidence>
<evidence type="ECO:0000256" key="15">
    <source>
        <dbReference type="ARBA" id="ARBA00068150"/>
    </source>
</evidence>
<comment type="subunit">
    <text evidence="14">At low DSF concentrations, interacts with RpfF.</text>
</comment>
<dbReference type="PROSITE" id="PS50894">
    <property type="entry name" value="HPT"/>
    <property type="match status" value="1"/>
</dbReference>
<dbReference type="Gene3D" id="3.30.565.10">
    <property type="entry name" value="Histidine kinase-like ATPase, C-terminal domain"/>
    <property type="match status" value="1"/>
</dbReference>
<dbReference type="SUPFAM" id="SSF158472">
    <property type="entry name" value="HAMP domain-like"/>
    <property type="match status" value="1"/>
</dbReference>
<feature type="domain" description="Response regulatory" evidence="21">
    <location>
        <begin position="675"/>
        <end position="795"/>
    </location>
</feature>
<dbReference type="Proteomes" id="UP000198870">
    <property type="component" value="Unassembled WGS sequence"/>
</dbReference>
<dbReference type="InterPro" id="IPR003661">
    <property type="entry name" value="HisK_dim/P_dom"/>
</dbReference>
<keyword evidence="5 17" id="KW-0597">Phosphoprotein</keyword>
<comment type="subcellular location">
    <subcellularLocation>
        <location evidence="2">Cell membrane</location>
        <topology evidence="2">Multi-pass membrane protein</topology>
    </subcellularLocation>
</comment>
<evidence type="ECO:0000256" key="12">
    <source>
        <dbReference type="ARBA" id="ARBA00023012"/>
    </source>
</evidence>
<evidence type="ECO:0000313" key="25">
    <source>
        <dbReference type="Proteomes" id="UP000198870"/>
    </source>
</evidence>
<keyword evidence="4" id="KW-1003">Cell membrane</keyword>
<keyword evidence="25" id="KW-1185">Reference proteome</keyword>
<evidence type="ECO:0000256" key="5">
    <source>
        <dbReference type="ARBA" id="ARBA00022553"/>
    </source>
</evidence>
<evidence type="ECO:0000256" key="7">
    <source>
        <dbReference type="ARBA" id="ARBA00022692"/>
    </source>
</evidence>
<dbReference type="InterPro" id="IPR004358">
    <property type="entry name" value="Sig_transdc_His_kin-like_C"/>
</dbReference>
<dbReference type="Pfam" id="PF02518">
    <property type="entry name" value="HATPase_c"/>
    <property type="match status" value="1"/>
</dbReference>
<evidence type="ECO:0000256" key="10">
    <source>
        <dbReference type="ARBA" id="ARBA00022840"/>
    </source>
</evidence>
<dbReference type="InterPro" id="IPR036890">
    <property type="entry name" value="HATPase_C_sf"/>
</dbReference>
<dbReference type="GO" id="GO:0005886">
    <property type="term" value="C:plasma membrane"/>
    <property type="evidence" value="ECO:0007669"/>
    <property type="project" value="UniProtKB-SubCell"/>
</dbReference>
<dbReference type="InterPro" id="IPR036097">
    <property type="entry name" value="HisK_dim/P_sf"/>
</dbReference>
<dbReference type="InterPro" id="IPR033417">
    <property type="entry name" value="CHASE8"/>
</dbReference>
<dbReference type="InterPro" id="IPR008207">
    <property type="entry name" value="Sig_transdc_His_kin_Hpt_dom"/>
</dbReference>
<sequence length="949" mass="103964">MSGGNAIRNLKNLSIRTKLFLLFSLPAVLTVILLSTALVFKEKWTSRKNLVRELGSMADVVAVNSGPALLFNDELSARETLVSLKAKPEIATAILYDTRGTVYSSYSPPGTDQGALMAELTRAYPDREALFREIIREKKTIFLVVDHAHVIRPVIANAEAIGAIHLVDNMQQVRSRLHTDYMVFAFFVAFALLFIILMSAKMQIIFTGPLLGLMQSMNRVIREKDYAVRVRKESSDEFGTLIDRFNDMLGEIQRRDNELKAHSQGLIRAKDDAEKATRVKSQFLANMSHEIRTPMNGVLGMAGLLLRTHLTAKQEHYVQTIQNSGESLLTIINDILDFSKIEAGRLELEAIDFDLRVLIESVVELLLLRAHAQGNELSVVISEATHTHLRGDPTRLRQVLTNLIGNAVKFTEKGSVVVRAATTPAGDNTVELNVSVEDTGIGIRPRDRLKLFKPFSQADGSTTRKYGGSGLGLAISMEIISLMGGRLDCESEPGRGSRFFFTVTLPVAKESWTRSPSVLLTDMNHLNVLVIDKKGANRKMLHTMLASLGIHHTTTEDDSAALSLLLEGGGSGRPFDLVILVDNPAETHGLDLARTITSHPELTGTPIILITPPGFRGEAREAARAGVAAYLTQPVSGADLNAALIKILSGGAQGAETPLITQHSIAEEKKRFHRHVLVVEDNETNREVAVSMLRLFGCSTEVAVNGKEAVTAFRDTGSYDLILMDCQMPVLDGYGATEEIRRMEKEKGLPHTPIVALTAHALGGDIHRCLASGMDNYISKPFDTEDIGATLKQWFPADAADTPAPVTAHLLPASPRSRRAPEEPSVDPGRELLIDPRRLAALQELQVDGEPDIIVQICSAYLKNSAVLWSQITQAMDPFDMDTLQRASHSLKSSSANVGAVRLAGLCRDLEMDCSRQHVDNAEHMVKAIESELVMVRDALAEEIASHDV</sequence>
<feature type="domain" description="Response regulatory" evidence="21">
    <location>
        <begin position="527"/>
        <end position="648"/>
    </location>
</feature>
<dbReference type="SMART" id="SM00388">
    <property type="entry name" value="HisKA"/>
    <property type="match status" value="1"/>
</dbReference>
<dbReference type="PRINTS" id="PR00344">
    <property type="entry name" value="BCTRLSENSOR"/>
</dbReference>
<dbReference type="Gene3D" id="1.10.287.130">
    <property type="match status" value="1"/>
</dbReference>
<dbReference type="CDD" id="cd06225">
    <property type="entry name" value="HAMP"/>
    <property type="match status" value="1"/>
</dbReference>
<dbReference type="InterPro" id="IPR036641">
    <property type="entry name" value="HPT_dom_sf"/>
</dbReference>
<dbReference type="RefSeq" id="WP_092210967.1">
    <property type="nucleotide sequence ID" value="NZ_FMUX01000008.1"/>
</dbReference>
<keyword evidence="8" id="KW-0547">Nucleotide-binding</keyword>
<dbReference type="SMART" id="SM00448">
    <property type="entry name" value="REC"/>
    <property type="match status" value="2"/>
</dbReference>
<organism evidence="24 25">
    <name type="scientific">Desulfoluna spongiiphila</name>
    <dbReference type="NCBI Taxonomy" id="419481"/>
    <lineage>
        <taxon>Bacteria</taxon>
        <taxon>Pseudomonadati</taxon>
        <taxon>Thermodesulfobacteriota</taxon>
        <taxon>Desulfobacteria</taxon>
        <taxon>Desulfobacterales</taxon>
        <taxon>Desulfolunaceae</taxon>
        <taxon>Desulfoluna</taxon>
    </lineage>
</organism>
<dbReference type="PROSITE" id="PS50109">
    <property type="entry name" value="HIS_KIN"/>
    <property type="match status" value="1"/>
</dbReference>
<evidence type="ECO:0000256" key="4">
    <source>
        <dbReference type="ARBA" id="ARBA00022475"/>
    </source>
</evidence>
<dbReference type="SUPFAM" id="SSF47384">
    <property type="entry name" value="Homodimeric domain of signal transducing histidine kinase"/>
    <property type="match status" value="1"/>
</dbReference>
<keyword evidence="11 19" id="KW-1133">Transmembrane helix</keyword>
<feature type="domain" description="HPt" evidence="23">
    <location>
        <begin position="850"/>
        <end position="943"/>
    </location>
</feature>
<feature type="domain" description="Histidine kinase" evidence="20">
    <location>
        <begin position="286"/>
        <end position="509"/>
    </location>
</feature>
<dbReference type="InterPro" id="IPR003660">
    <property type="entry name" value="HAMP_dom"/>
</dbReference>
<reference evidence="24 25" key="1">
    <citation type="submission" date="2016-10" db="EMBL/GenBank/DDBJ databases">
        <authorList>
            <person name="de Groot N.N."/>
        </authorList>
    </citation>
    <scope>NUCLEOTIDE SEQUENCE [LARGE SCALE GENOMIC DNA]</scope>
    <source>
        <strain evidence="24 25">AA1</strain>
    </source>
</reference>
<dbReference type="GO" id="GO:0005524">
    <property type="term" value="F:ATP binding"/>
    <property type="evidence" value="ECO:0007669"/>
    <property type="project" value="UniProtKB-KW"/>
</dbReference>
<evidence type="ECO:0000259" key="21">
    <source>
        <dbReference type="PROSITE" id="PS50110"/>
    </source>
</evidence>
<dbReference type="EMBL" id="FMUX01000008">
    <property type="protein sequence ID" value="SCY39538.1"/>
    <property type="molecule type" value="Genomic_DNA"/>
</dbReference>
<keyword evidence="9 24" id="KW-0418">Kinase</keyword>
<keyword evidence="10" id="KW-0067">ATP-binding</keyword>
<dbReference type="FunFam" id="3.30.565.10:FF:000010">
    <property type="entry name" value="Sensor histidine kinase RcsC"/>
    <property type="match status" value="1"/>
</dbReference>
<dbReference type="EC" id="2.7.13.3" evidence="3"/>
<evidence type="ECO:0000256" key="6">
    <source>
        <dbReference type="ARBA" id="ARBA00022679"/>
    </source>
</evidence>
<dbReference type="SMART" id="SM00304">
    <property type="entry name" value="HAMP"/>
    <property type="match status" value="1"/>
</dbReference>
<keyword evidence="12" id="KW-0902">Two-component regulatory system</keyword>
<comment type="catalytic activity">
    <reaction evidence="1">
        <text>ATP + protein L-histidine = ADP + protein N-phospho-L-histidine.</text>
        <dbReference type="EC" id="2.7.13.3"/>
    </reaction>
</comment>
<name>A0A1G5FLT7_9BACT</name>
<feature type="region of interest" description="Disordered" evidence="18">
    <location>
        <begin position="809"/>
        <end position="830"/>
    </location>
</feature>
<dbReference type="PANTHER" id="PTHR45339">
    <property type="entry name" value="HYBRID SIGNAL TRANSDUCTION HISTIDINE KINASE J"/>
    <property type="match status" value="1"/>
</dbReference>
<evidence type="ECO:0000313" key="24">
    <source>
        <dbReference type="EMBL" id="SCY39538.1"/>
    </source>
</evidence>
<dbReference type="CDD" id="cd16922">
    <property type="entry name" value="HATPase_EvgS-ArcB-TorS-like"/>
    <property type="match status" value="1"/>
</dbReference>
<dbReference type="AlphaFoldDB" id="A0A1G5FLT7"/>
<evidence type="ECO:0000256" key="1">
    <source>
        <dbReference type="ARBA" id="ARBA00000085"/>
    </source>
</evidence>
<feature type="modified residue" description="Phosphohistidine" evidence="16">
    <location>
        <position position="889"/>
    </location>
</feature>
<feature type="transmembrane region" description="Helical" evidence="19">
    <location>
        <begin position="181"/>
        <end position="200"/>
    </location>
</feature>
<evidence type="ECO:0000256" key="17">
    <source>
        <dbReference type="PROSITE-ProRule" id="PRU00169"/>
    </source>
</evidence>
<dbReference type="CDD" id="cd17546">
    <property type="entry name" value="REC_hyHK_CKI1_RcsC-like"/>
    <property type="match status" value="1"/>
</dbReference>
<protein>
    <recommendedName>
        <fullName evidence="15">Sensory/regulatory protein RpfC</fullName>
        <ecNumber evidence="3">2.7.13.3</ecNumber>
    </recommendedName>
</protein>
<gene>
    <name evidence="24" type="ORF">SAMN05216233_108109</name>
</gene>
<evidence type="ECO:0000259" key="20">
    <source>
        <dbReference type="PROSITE" id="PS50109"/>
    </source>
</evidence>
<feature type="domain" description="HAMP" evidence="22">
    <location>
        <begin position="204"/>
        <end position="257"/>
    </location>
</feature>
<dbReference type="SUPFAM" id="SSF55874">
    <property type="entry name" value="ATPase domain of HSP90 chaperone/DNA topoisomerase II/histidine kinase"/>
    <property type="match status" value="1"/>
</dbReference>
<evidence type="ECO:0000256" key="14">
    <source>
        <dbReference type="ARBA" id="ARBA00064003"/>
    </source>
</evidence>
<dbReference type="FunFam" id="1.10.287.130:FF:000002">
    <property type="entry name" value="Two-component osmosensing histidine kinase"/>
    <property type="match status" value="1"/>
</dbReference>
<dbReference type="Gene3D" id="1.20.120.160">
    <property type="entry name" value="HPT domain"/>
    <property type="match status" value="1"/>
</dbReference>
<feature type="transmembrane region" description="Helical" evidence="19">
    <location>
        <begin position="20"/>
        <end position="40"/>
    </location>
</feature>
<dbReference type="InterPro" id="IPR003594">
    <property type="entry name" value="HATPase_dom"/>
</dbReference>
<evidence type="ECO:0000256" key="3">
    <source>
        <dbReference type="ARBA" id="ARBA00012438"/>
    </source>
</evidence>
<dbReference type="Pfam" id="PF01627">
    <property type="entry name" value="Hpt"/>
    <property type="match status" value="1"/>
</dbReference>
<dbReference type="PROSITE" id="PS50885">
    <property type="entry name" value="HAMP"/>
    <property type="match status" value="1"/>
</dbReference>
<dbReference type="OrthoDB" id="5378360at2"/>
<evidence type="ECO:0000256" key="9">
    <source>
        <dbReference type="ARBA" id="ARBA00022777"/>
    </source>
</evidence>
<evidence type="ECO:0000256" key="13">
    <source>
        <dbReference type="ARBA" id="ARBA00023136"/>
    </source>
</evidence>
<dbReference type="Pfam" id="PF00512">
    <property type="entry name" value="HisKA"/>
    <property type="match status" value="1"/>
</dbReference>
<dbReference type="PANTHER" id="PTHR45339:SF1">
    <property type="entry name" value="HYBRID SIGNAL TRANSDUCTION HISTIDINE KINASE J"/>
    <property type="match status" value="1"/>
</dbReference>
<evidence type="ECO:0000256" key="2">
    <source>
        <dbReference type="ARBA" id="ARBA00004651"/>
    </source>
</evidence>
<dbReference type="SUPFAM" id="SSF52172">
    <property type="entry name" value="CheY-like"/>
    <property type="match status" value="2"/>
</dbReference>
<dbReference type="STRING" id="419481.SAMN05216233_108109"/>
<feature type="modified residue" description="4-aspartylphosphate" evidence="17">
    <location>
        <position position="725"/>
    </location>
</feature>